<organism evidence="1">
    <name type="scientific">Tanacetum cinerariifolium</name>
    <name type="common">Dalmatian daisy</name>
    <name type="synonym">Chrysanthemum cinerariifolium</name>
    <dbReference type="NCBI Taxonomy" id="118510"/>
    <lineage>
        <taxon>Eukaryota</taxon>
        <taxon>Viridiplantae</taxon>
        <taxon>Streptophyta</taxon>
        <taxon>Embryophyta</taxon>
        <taxon>Tracheophyta</taxon>
        <taxon>Spermatophyta</taxon>
        <taxon>Magnoliopsida</taxon>
        <taxon>eudicotyledons</taxon>
        <taxon>Gunneridae</taxon>
        <taxon>Pentapetalae</taxon>
        <taxon>asterids</taxon>
        <taxon>campanulids</taxon>
        <taxon>Asterales</taxon>
        <taxon>Asteraceae</taxon>
        <taxon>Asteroideae</taxon>
        <taxon>Anthemideae</taxon>
        <taxon>Anthemidinae</taxon>
        <taxon>Tanacetum</taxon>
    </lineage>
</organism>
<accession>A0A699KFU0</accession>
<dbReference type="SUPFAM" id="SSF48403">
    <property type="entry name" value="Ankyrin repeat"/>
    <property type="match status" value="1"/>
</dbReference>
<reference evidence="1" key="1">
    <citation type="journal article" date="2019" name="Sci. Rep.">
        <title>Draft genome of Tanacetum cinerariifolium, the natural source of mosquito coil.</title>
        <authorList>
            <person name="Yamashiro T."/>
            <person name="Shiraishi A."/>
            <person name="Satake H."/>
            <person name="Nakayama K."/>
        </authorList>
    </citation>
    <scope>NUCLEOTIDE SEQUENCE</scope>
</reference>
<dbReference type="EMBL" id="BKCJ010502849">
    <property type="protein sequence ID" value="GFA86379.1"/>
    <property type="molecule type" value="Genomic_DNA"/>
</dbReference>
<gene>
    <name evidence="1" type="ORF">Tci_658351</name>
</gene>
<sequence length="48" mass="5188">KQGNTPLHTAGGQLTTVEVLIQACPSFTHLINNTGETFLHKAVTGERR</sequence>
<evidence type="ECO:0000313" key="1">
    <source>
        <dbReference type="EMBL" id="GFA86379.1"/>
    </source>
</evidence>
<feature type="non-terminal residue" evidence="1">
    <location>
        <position position="1"/>
    </location>
</feature>
<dbReference type="AlphaFoldDB" id="A0A699KFU0"/>
<dbReference type="InterPro" id="IPR002110">
    <property type="entry name" value="Ankyrin_rpt"/>
</dbReference>
<comment type="caution">
    <text evidence="1">The sequence shown here is derived from an EMBL/GenBank/DDBJ whole genome shotgun (WGS) entry which is preliminary data.</text>
</comment>
<dbReference type="Pfam" id="PF00023">
    <property type="entry name" value="Ank"/>
    <property type="match status" value="1"/>
</dbReference>
<name>A0A699KFU0_TANCI</name>
<dbReference type="Gene3D" id="1.25.40.20">
    <property type="entry name" value="Ankyrin repeat-containing domain"/>
    <property type="match status" value="1"/>
</dbReference>
<proteinExistence type="predicted"/>
<dbReference type="InterPro" id="IPR036770">
    <property type="entry name" value="Ankyrin_rpt-contain_sf"/>
</dbReference>
<protein>
    <submittedName>
        <fullName evidence="1">Serine/threonine-protein phosphatase 6 regulatory ankyrin repeat subunit C</fullName>
    </submittedName>
</protein>